<dbReference type="Pfam" id="PF00646">
    <property type="entry name" value="F-box"/>
    <property type="match status" value="1"/>
</dbReference>
<reference evidence="2" key="1">
    <citation type="submission" date="2023-04" db="EMBL/GenBank/DDBJ databases">
        <title>Black Yeasts Isolated from many extreme environments.</title>
        <authorList>
            <person name="Coleine C."/>
            <person name="Stajich J.E."/>
            <person name="Selbmann L."/>
        </authorList>
    </citation>
    <scope>NUCLEOTIDE SEQUENCE</scope>
    <source>
        <strain evidence="2">CCFEE 5312</strain>
    </source>
</reference>
<evidence type="ECO:0000313" key="3">
    <source>
        <dbReference type="Proteomes" id="UP001271007"/>
    </source>
</evidence>
<gene>
    <name evidence="2" type="ORF">LTR09_001095</name>
</gene>
<comment type="caution">
    <text evidence="2">The sequence shown here is derived from an EMBL/GenBank/DDBJ whole genome shotgun (WGS) entry which is preliminary data.</text>
</comment>
<dbReference type="SUPFAM" id="SSF81383">
    <property type="entry name" value="F-box domain"/>
    <property type="match status" value="1"/>
</dbReference>
<evidence type="ECO:0000259" key="1">
    <source>
        <dbReference type="SMART" id="SM00256"/>
    </source>
</evidence>
<dbReference type="EMBL" id="JAWDJX010000002">
    <property type="protein sequence ID" value="KAK3058018.1"/>
    <property type="molecule type" value="Genomic_DNA"/>
</dbReference>
<dbReference type="Proteomes" id="UP001271007">
    <property type="component" value="Unassembled WGS sequence"/>
</dbReference>
<dbReference type="InterPro" id="IPR036047">
    <property type="entry name" value="F-box-like_dom_sf"/>
</dbReference>
<dbReference type="AlphaFoldDB" id="A0AAJ0GI44"/>
<keyword evidence="3" id="KW-1185">Reference proteome</keyword>
<name>A0AAJ0GI44_9PEZI</name>
<accession>A0AAJ0GI44</accession>
<evidence type="ECO:0000313" key="2">
    <source>
        <dbReference type="EMBL" id="KAK3058018.1"/>
    </source>
</evidence>
<dbReference type="SMART" id="SM00256">
    <property type="entry name" value="FBOX"/>
    <property type="match status" value="1"/>
</dbReference>
<sequence length="266" mass="30838">MAAAVVFNMPELLEPILLHLSPKNLFVVKRVNSTWHTLITDSDELKRKTFMAAEGAVITLNKQVEDLFVNDYGPTYNRSEVSVTMAPIFNSKHEYPHHSTPSSLNADPETHHVMVWANTLAIDSAAPSAIRNMFVTQPHIDVIELSIQRDAPEPALSYAQLRGSNGITVGLVIDTYKQMIEALAVEQKPVDGEKMLLKSRFIFERYEEDSESEDDEDDEDDFEDDYPLHNWWEYDRDHLKELRYKMMMKRSGPRFREERYFYGYDI</sequence>
<feature type="domain" description="F-box" evidence="1">
    <location>
        <begin position="9"/>
        <end position="48"/>
    </location>
</feature>
<organism evidence="2 3">
    <name type="scientific">Extremus antarcticus</name>
    <dbReference type="NCBI Taxonomy" id="702011"/>
    <lineage>
        <taxon>Eukaryota</taxon>
        <taxon>Fungi</taxon>
        <taxon>Dikarya</taxon>
        <taxon>Ascomycota</taxon>
        <taxon>Pezizomycotina</taxon>
        <taxon>Dothideomycetes</taxon>
        <taxon>Dothideomycetidae</taxon>
        <taxon>Mycosphaerellales</taxon>
        <taxon>Extremaceae</taxon>
        <taxon>Extremus</taxon>
    </lineage>
</organism>
<proteinExistence type="predicted"/>
<dbReference type="InterPro" id="IPR001810">
    <property type="entry name" value="F-box_dom"/>
</dbReference>
<protein>
    <recommendedName>
        <fullName evidence="1">F-box domain-containing protein</fullName>
    </recommendedName>
</protein>